<feature type="repeat" description="PPR" evidence="3">
    <location>
        <begin position="272"/>
        <end position="306"/>
    </location>
</feature>
<dbReference type="Pfam" id="PF12854">
    <property type="entry name" value="PPR_1"/>
    <property type="match status" value="1"/>
</dbReference>
<feature type="compositionally biased region" description="Polar residues" evidence="4">
    <location>
        <begin position="756"/>
        <end position="778"/>
    </location>
</feature>
<evidence type="ECO:0000256" key="1">
    <source>
        <dbReference type="ARBA" id="ARBA00007626"/>
    </source>
</evidence>
<feature type="compositionally biased region" description="Polar residues" evidence="4">
    <location>
        <begin position="629"/>
        <end position="642"/>
    </location>
</feature>
<feature type="repeat" description="PPR" evidence="3">
    <location>
        <begin position="234"/>
        <end position="271"/>
    </location>
</feature>
<dbReference type="PANTHER" id="PTHR47939:SF13">
    <property type="entry name" value="OS03G0201400 PROTEIN"/>
    <property type="match status" value="1"/>
</dbReference>
<evidence type="ECO:0000313" key="5">
    <source>
        <dbReference type="EMBL" id="RZB79247.1"/>
    </source>
</evidence>
<feature type="repeat" description="PPR" evidence="3">
    <location>
        <begin position="307"/>
        <end position="341"/>
    </location>
</feature>
<dbReference type="Gene3D" id="1.25.40.10">
    <property type="entry name" value="Tetratricopeptide repeat domain"/>
    <property type="match status" value="5"/>
</dbReference>
<feature type="repeat" description="PPR" evidence="3">
    <location>
        <begin position="342"/>
        <end position="376"/>
    </location>
</feature>
<dbReference type="AlphaFoldDB" id="A0A445HZP9"/>
<dbReference type="Proteomes" id="UP000289340">
    <property type="component" value="Chromosome 11"/>
</dbReference>
<feature type="repeat" description="PPR" evidence="3">
    <location>
        <begin position="164"/>
        <end position="198"/>
    </location>
</feature>
<feature type="repeat" description="PPR" evidence="3">
    <location>
        <begin position="412"/>
        <end position="446"/>
    </location>
</feature>
<gene>
    <name evidence="5" type="ORF">D0Y65_029534</name>
</gene>
<evidence type="ECO:0000313" key="6">
    <source>
        <dbReference type="Proteomes" id="UP000289340"/>
    </source>
</evidence>
<evidence type="ECO:0000256" key="2">
    <source>
        <dbReference type="ARBA" id="ARBA00022737"/>
    </source>
</evidence>
<protein>
    <submittedName>
        <fullName evidence="5">Pentatricopeptide repeat-containing protein</fullName>
    </submittedName>
</protein>
<dbReference type="InterPro" id="IPR050667">
    <property type="entry name" value="PPR-containing_protein"/>
</dbReference>
<comment type="similarity">
    <text evidence="1">Belongs to the PPR family. P subfamily.</text>
</comment>
<dbReference type="NCBIfam" id="TIGR00756">
    <property type="entry name" value="PPR"/>
    <property type="match status" value="11"/>
</dbReference>
<feature type="repeat" description="PPR" evidence="3">
    <location>
        <begin position="447"/>
        <end position="481"/>
    </location>
</feature>
<dbReference type="SUPFAM" id="SSF81901">
    <property type="entry name" value="HCP-like"/>
    <property type="match status" value="1"/>
</dbReference>
<proteinExistence type="inferred from homology"/>
<keyword evidence="2" id="KW-0677">Repeat</keyword>
<dbReference type="Pfam" id="PF13041">
    <property type="entry name" value="PPR_2"/>
    <property type="match status" value="5"/>
</dbReference>
<feature type="repeat" description="PPR" evidence="3">
    <location>
        <begin position="482"/>
        <end position="516"/>
    </location>
</feature>
<comment type="caution">
    <text evidence="5">The sequence shown here is derived from an EMBL/GenBank/DDBJ whole genome shotgun (WGS) entry which is preliminary data.</text>
</comment>
<dbReference type="EMBL" id="QZWG01000011">
    <property type="protein sequence ID" value="RZB79247.1"/>
    <property type="molecule type" value="Genomic_DNA"/>
</dbReference>
<dbReference type="PROSITE" id="PS51375">
    <property type="entry name" value="PPR"/>
    <property type="match status" value="11"/>
</dbReference>
<keyword evidence="6" id="KW-1185">Reference proteome</keyword>
<name>A0A445HZP9_GLYSO</name>
<organism evidence="5 6">
    <name type="scientific">Glycine soja</name>
    <name type="common">Wild soybean</name>
    <dbReference type="NCBI Taxonomy" id="3848"/>
    <lineage>
        <taxon>Eukaryota</taxon>
        <taxon>Viridiplantae</taxon>
        <taxon>Streptophyta</taxon>
        <taxon>Embryophyta</taxon>
        <taxon>Tracheophyta</taxon>
        <taxon>Spermatophyta</taxon>
        <taxon>Magnoliopsida</taxon>
        <taxon>eudicotyledons</taxon>
        <taxon>Gunneridae</taxon>
        <taxon>Pentapetalae</taxon>
        <taxon>rosids</taxon>
        <taxon>fabids</taxon>
        <taxon>Fabales</taxon>
        <taxon>Fabaceae</taxon>
        <taxon>Papilionoideae</taxon>
        <taxon>50 kb inversion clade</taxon>
        <taxon>NPAAA clade</taxon>
        <taxon>indigoferoid/millettioid clade</taxon>
        <taxon>Phaseoleae</taxon>
        <taxon>Glycine</taxon>
        <taxon>Glycine subgen. Soja</taxon>
    </lineage>
</organism>
<dbReference type="PANTHER" id="PTHR47939">
    <property type="entry name" value="MEMBRANE-ASSOCIATED SALT-INDUCIBLE PROTEIN-LIKE"/>
    <property type="match status" value="1"/>
</dbReference>
<sequence length="842" mass="93327">MVIGKLTGPVQGSVFQSLSISTISELLSNQHWSELKPHFRTTKPAIFLDQLFNAGVDSELVLRFFQWSQKEFRISYGLETTGKVLHLLANSKKYSKVRSFLDKLVKNEKHTVSSVFHSLLLGGDRPCANALITDMLVLAYVTNLEIHSACEVFRRVQDYGFKLSLNSCNPLLSALVKGNETGEMQYVYKEMIKRRIQPNLTTFNIFINGLCKAGKLNKAEDVIEDIKAWGFSPNIVTYNTLIDGHCKKGSAGKMYRADAILKEMLANKICPNEITFNTLIDGFCKDENVLAAKNAFEEMQRQGLKPNIVTYNSLINGLSNNGKLDEAIALWDKMVGLGLKPNIVTFNALINGFCKKKMIKEARKLFDDIAEQDLVPNAITFNTMIDAFCKAGMMEEGFALHNSMLDEGIFPNVSTYNCLIAGLCRNQNVRAAKKLLNEMENYELKADVVTYNILIGGWCKDGEPSKAEKLLGEMLNVGVKPNHVTYNTLMDGYCMEGNLKAALKVRTQMEKEGKRANVVTYNVLIKGFCKTGKLEDANRLLNEMLEKGLNPNRTTYDVVRLEMLEKGFIPDIEGHFILNNLCDPLNLDDVTSMLLAEESSIEKSHKKNLGSLNLAEGSNSNSASEAQVHLTQGNTHSSSNYDSKYGNKRGVMVVVHTVEVEPVGEGVADSLMFSVRFVANLGTKPLIAGTKMMQATPPSPLNQIPNLIPKPITPNRNPNSPYLYSPYPFYPYFPFMPPFGFPPPPQNHSPKPNSYPSPQANASGTSSNSRYPNSGASHHVTNVSQNIQQVTPFEGPDQITIGNGQGLPIDSSSYSKFVSPLNPNVSLRLINLLSVPSLPKIF</sequence>
<dbReference type="FunFam" id="1.25.40.10:FF:000558">
    <property type="entry name" value="Pentatricopeptide repeat-containing protein At5g39710"/>
    <property type="match status" value="1"/>
</dbReference>
<feature type="repeat" description="PPR" evidence="3">
    <location>
        <begin position="517"/>
        <end position="551"/>
    </location>
</feature>
<dbReference type="InterPro" id="IPR011990">
    <property type="entry name" value="TPR-like_helical_dom_sf"/>
</dbReference>
<feature type="region of interest" description="Disordered" evidence="4">
    <location>
        <begin position="743"/>
        <end position="778"/>
    </location>
</feature>
<evidence type="ECO:0000256" key="3">
    <source>
        <dbReference type="PROSITE-ProRule" id="PRU00708"/>
    </source>
</evidence>
<evidence type="ECO:0000256" key="4">
    <source>
        <dbReference type="SAM" id="MobiDB-lite"/>
    </source>
</evidence>
<feature type="compositionally biased region" description="Low complexity" evidence="4">
    <location>
        <begin position="612"/>
        <end position="626"/>
    </location>
</feature>
<accession>A0A445HZP9</accession>
<feature type="region of interest" description="Disordered" evidence="4">
    <location>
        <begin position="612"/>
        <end position="642"/>
    </location>
</feature>
<reference evidence="5 6" key="1">
    <citation type="submission" date="2018-09" db="EMBL/GenBank/DDBJ databases">
        <title>A high-quality reference genome of wild soybean provides a powerful tool to mine soybean genomes.</title>
        <authorList>
            <person name="Xie M."/>
            <person name="Chung C.Y.L."/>
            <person name="Li M.-W."/>
            <person name="Wong F.-L."/>
            <person name="Chan T.-F."/>
            <person name="Lam H.-M."/>
        </authorList>
    </citation>
    <scope>NUCLEOTIDE SEQUENCE [LARGE SCALE GENOMIC DNA]</scope>
    <source>
        <strain evidence="6">cv. W05</strain>
        <tissue evidence="5">Hypocotyl of etiolated seedlings</tissue>
    </source>
</reference>
<feature type="repeat" description="PPR" evidence="3">
    <location>
        <begin position="199"/>
        <end position="233"/>
    </location>
</feature>
<dbReference type="InterPro" id="IPR002885">
    <property type="entry name" value="PPR_rpt"/>
</dbReference>
<feature type="repeat" description="PPR" evidence="3">
    <location>
        <begin position="377"/>
        <end position="411"/>
    </location>
</feature>